<dbReference type="SUPFAM" id="SSF50249">
    <property type="entry name" value="Nucleic acid-binding proteins"/>
    <property type="match status" value="1"/>
</dbReference>
<dbReference type="SUPFAM" id="SSF57863">
    <property type="entry name" value="ArfGap/RecO-like zinc finger"/>
    <property type="match status" value="1"/>
</dbReference>
<feature type="region of interest" description="Disordered" evidence="9">
    <location>
        <begin position="251"/>
        <end position="272"/>
    </location>
</feature>
<keyword evidence="4 8" id="KW-0227">DNA damage</keyword>
<evidence type="ECO:0000256" key="4">
    <source>
        <dbReference type="ARBA" id="ARBA00022763"/>
    </source>
</evidence>
<dbReference type="GO" id="GO:0006310">
    <property type="term" value="P:DNA recombination"/>
    <property type="evidence" value="ECO:0007669"/>
    <property type="project" value="UniProtKB-UniRule"/>
</dbReference>
<accession>A0A212U2Q9</accession>
<dbReference type="InterPro" id="IPR012340">
    <property type="entry name" value="NA-bd_OB-fold"/>
</dbReference>
<dbReference type="Gene3D" id="2.40.50.140">
    <property type="entry name" value="Nucleic acid-binding proteins"/>
    <property type="match status" value="1"/>
</dbReference>
<dbReference type="Pfam" id="PF11967">
    <property type="entry name" value="RecO_N"/>
    <property type="match status" value="1"/>
</dbReference>
<protein>
    <recommendedName>
        <fullName evidence="3 8">DNA repair protein RecO</fullName>
    </recommendedName>
    <alternativeName>
        <fullName evidence="7 8">Recombination protein O</fullName>
    </alternativeName>
</protein>
<evidence type="ECO:0000256" key="3">
    <source>
        <dbReference type="ARBA" id="ARBA00021310"/>
    </source>
</evidence>
<dbReference type="Proteomes" id="UP000198122">
    <property type="component" value="Unassembled WGS sequence"/>
</dbReference>
<evidence type="ECO:0000313" key="12">
    <source>
        <dbReference type="Proteomes" id="UP000198122"/>
    </source>
</evidence>
<dbReference type="InterPro" id="IPR003717">
    <property type="entry name" value="RecO"/>
</dbReference>
<evidence type="ECO:0000256" key="9">
    <source>
        <dbReference type="SAM" id="MobiDB-lite"/>
    </source>
</evidence>
<keyword evidence="12" id="KW-1185">Reference proteome</keyword>
<dbReference type="PANTHER" id="PTHR33991">
    <property type="entry name" value="DNA REPAIR PROTEIN RECO"/>
    <property type="match status" value="1"/>
</dbReference>
<dbReference type="GO" id="GO:0043590">
    <property type="term" value="C:bacterial nucleoid"/>
    <property type="evidence" value="ECO:0007669"/>
    <property type="project" value="TreeGrafter"/>
</dbReference>
<dbReference type="PANTHER" id="PTHR33991:SF1">
    <property type="entry name" value="DNA REPAIR PROTEIN RECO"/>
    <property type="match status" value="1"/>
</dbReference>
<dbReference type="RefSeq" id="WP_088818750.1">
    <property type="nucleotide sequence ID" value="NZ_FYEZ01000002.1"/>
</dbReference>
<dbReference type="GO" id="GO:0006302">
    <property type="term" value="P:double-strand break repair"/>
    <property type="evidence" value="ECO:0007669"/>
    <property type="project" value="TreeGrafter"/>
</dbReference>
<gene>
    <name evidence="8" type="primary">recO</name>
    <name evidence="11" type="ORF">SAMN05445756_1832</name>
</gene>
<feature type="domain" description="DNA replication/recombination mediator RecO N-terminal" evidence="10">
    <location>
        <begin position="1"/>
        <end position="79"/>
    </location>
</feature>
<dbReference type="InterPro" id="IPR037278">
    <property type="entry name" value="ARFGAP/RecO"/>
</dbReference>
<dbReference type="HAMAP" id="MF_00201">
    <property type="entry name" value="RecO"/>
    <property type="match status" value="1"/>
</dbReference>
<dbReference type="Gene3D" id="6.20.220.20">
    <property type="entry name" value="Recombination protein O, zinc-binding domain"/>
    <property type="match status" value="1"/>
</dbReference>
<evidence type="ECO:0000256" key="5">
    <source>
        <dbReference type="ARBA" id="ARBA00023172"/>
    </source>
</evidence>
<dbReference type="OrthoDB" id="9812244at2"/>
<dbReference type="InterPro" id="IPR042242">
    <property type="entry name" value="RecO_C"/>
</dbReference>
<evidence type="ECO:0000256" key="8">
    <source>
        <dbReference type="HAMAP-Rule" id="MF_00201"/>
    </source>
</evidence>
<name>A0A212U2Q9_9MICO</name>
<keyword evidence="6 8" id="KW-0234">DNA repair</keyword>
<reference evidence="11 12" key="1">
    <citation type="submission" date="2017-06" db="EMBL/GenBank/DDBJ databases">
        <authorList>
            <person name="Kim H.J."/>
            <person name="Triplett B.A."/>
        </authorList>
    </citation>
    <scope>NUCLEOTIDE SEQUENCE [LARGE SCALE GENOMIC DNA]</scope>
    <source>
        <strain evidence="11 12">DSM 22179</strain>
    </source>
</reference>
<dbReference type="Gene3D" id="1.20.1440.120">
    <property type="entry name" value="Recombination protein O, C-terminal domain"/>
    <property type="match status" value="1"/>
</dbReference>
<evidence type="ECO:0000256" key="7">
    <source>
        <dbReference type="ARBA" id="ARBA00033409"/>
    </source>
</evidence>
<dbReference type="Pfam" id="PF02565">
    <property type="entry name" value="RecO_C"/>
    <property type="match status" value="1"/>
</dbReference>
<evidence type="ECO:0000313" key="11">
    <source>
        <dbReference type="EMBL" id="SNC72404.1"/>
    </source>
</evidence>
<dbReference type="InterPro" id="IPR022572">
    <property type="entry name" value="DNA_rep/recomb_RecO_N"/>
</dbReference>
<dbReference type="AlphaFoldDB" id="A0A212U2Q9"/>
<evidence type="ECO:0000256" key="6">
    <source>
        <dbReference type="ARBA" id="ARBA00023204"/>
    </source>
</evidence>
<sequence length="272" mass="29156">MPLYRDAAVVLRTHPLGEADRIITLLGHQRGKVRAVAKGVRRTKSRFGARLEPAMVVDVQCYEGRSLDTITQAESLASYGEPIARDYSRWVCAQVMCETAESLLDEGEANPAQFRLLVGALSALAQPVWPADLLLAGYLSRALSIAGWPLVTSECAVCGAGGPHRAVHVASGGTVCPSCRRAGATAPHPESIALLDDLVRNDWGSVRAALGLPSAPARRREVQEIVLAHLQWHTERQVRSVRQLDLDDLLATDPTTSHPHPTPSGSTTGATA</sequence>
<evidence type="ECO:0000256" key="2">
    <source>
        <dbReference type="ARBA" id="ARBA00007452"/>
    </source>
</evidence>
<evidence type="ECO:0000259" key="10">
    <source>
        <dbReference type="Pfam" id="PF11967"/>
    </source>
</evidence>
<keyword evidence="5 8" id="KW-0233">DNA recombination</keyword>
<comment type="similarity">
    <text evidence="2 8">Belongs to the RecO family.</text>
</comment>
<dbReference type="EMBL" id="FYEZ01000002">
    <property type="protein sequence ID" value="SNC72404.1"/>
    <property type="molecule type" value="Genomic_DNA"/>
</dbReference>
<dbReference type="NCBIfam" id="TIGR00613">
    <property type="entry name" value="reco"/>
    <property type="match status" value="1"/>
</dbReference>
<comment type="function">
    <text evidence="1 8">Involved in DNA repair and RecF pathway recombination.</text>
</comment>
<organism evidence="11 12">
    <name type="scientific">Kytococcus aerolatus</name>
    <dbReference type="NCBI Taxonomy" id="592308"/>
    <lineage>
        <taxon>Bacteria</taxon>
        <taxon>Bacillati</taxon>
        <taxon>Actinomycetota</taxon>
        <taxon>Actinomycetes</taxon>
        <taxon>Micrococcales</taxon>
        <taxon>Kytococcaceae</taxon>
        <taxon>Kytococcus</taxon>
    </lineage>
</organism>
<evidence type="ECO:0000256" key="1">
    <source>
        <dbReference type="ARBA" id="ARBA00003065"/>
    </source>
</evidence>
<proteinExistence type="inferred from homology"/>